<sequence length="174" mass="19624">MDTSYDVIIGHSFGCLITLSLLPFLPKTKETTVILVDPPLDRTEVQVKKSQNVFLEWTTNVRTAEEYMADNPTWPRRDCMLRTLGVAIVDPNTIEVLRRNKSWSFSGLLKNIPPHIKITVLASDPKLGANCLLEHIPRGIERLDAKVLTGISHWIQYECPNAILDAIPLPRAKL</sequence>
<dbReference type="InterPro" id="IPR029058">
    <property type="entry name" value="AB_hydrolase_fold"/>
</dbReference>
<accession>A0A9P7EGR9</accession>
<dbReference type="OrthoDB" id="10249433at2759"/>
<protein>
    <submittedName>
        <fullName evidence="1">Uncharacterized protein</fullName>
    </submittedName>
</protein>
<dbReference type="Gene3D" id="3.40.50.1820">
    <property type="entry name" value="alpha/beta hydrolase"/>
    <property type="match status" value="1"/>
</dbReference>
<dbReference type="AlphaFoldDB" id="A0A9P7EGR9"/>
<keyword evidence="2" id="KW-1185">Reference proteome</keyword>
<evidence type="ECO:0000313" key="2">
    <source>
        <dbReference type="Proteomes" id="UP000807769"/>
    </source>
</evidence>
<dbReference type="SUPFAM" id="SSF53474">
    <property type="entry name" value="alpha/beta-Hydrolases"/>
    <property type="match status" value="1"/>
</dbReference>
<dbReference type="Proteomes" id="UP000807769">
    <property type="component" value="Unassembled WGS sequence"/>
</dbReference>
<dbReference type="EMBL" id="JABBWG010000008">
    <property type="protein sequence ID" value="KAG1820501.1"/>
    <property type="molecule type" value="Genomic_DNA"/>
</dbReference>
<organism evidence="1 2">
    <name type="scientific">Suillus subaureus</name>
    <dbReference type="NCBI Taxonomy" id="48587"/>
    <lineage>
        <taxon>Eukaryota</taxon>
        <taxon>Fungi</taxon>
        <taxon>Dikarya</taxon>
        <taxon>Basidiomycota</taxon>
        <taxon>Agaricomycotina</taxon>
        <taxon>Agaricomycetes</taxon>
        <taxon>Agaricomycetidae</taxon>
        <taxon>Boletales</taxon>
        <taxon>Suillineae</taxon>
        <taxon>Suillaceae</taxon>
        <taxon>Suillus</taxon>
    </lineage>
</organism>
<proteinExistence type="predicted"/>
<comment type="caution">
    <text evidence="1">The sequence shown here is derived from an EMBL/GenBank/DDBJ whole genome shotgun (WGS) entry which is preliminary data.</text>
</comment>
<name>A0A9P7EGR9_9AGAM</name>
<gene>
    <name evidence="1" type="ORF">BJ212DRAFT_1266865</name>
</gene>
<dbReference type="RefSeq" id="XP_041195772.1">
    <property type="nucleotide sequence ID" value="XM_041330614.1"/>
</dbReference>
<evidence type="ECO:0000313" key="1">
    <source>
        <dbReference type="EMBL" id="KAG1820501.1"/>
    </source>
</evidence>
<reference evidence="1" key="1">
    <citation type="journal article" date="2020" name="New Phytol.">
        <title>Comparative genomics reveals dynamic genome evolution in host specialist ectomycorrhizal fungi.</title>
        <authorList>
            <person name="Lofgren L.A."/>
            <person name="Nguyen N.H."/>
            <person name="Vilgalys R."/>
            <person name="Ruytinx J."/>
            <person name="Liao H.L."/>
            <person name="Branco S."/>
            <person name="Kuo A."/>
            <person name="LaButti K."/>
            <person name="Lipzen A."/>
            <person name="Andreopoulos W."/>
            <person name="Pangilinan J."/>
            <person name="Riley R."/>
            <person name="Hundley H."/>
            <person name="Na H."/>
            <person name="Barry K."/>
            <person name="Grigoriev I.V."/>
            <person name="Stajich J.E."/>
            <person name="Kennedy P.G."/>
        </authorList>
    </citation>
    <scope>NUCLEOTIDE SEQUENCE</scope>
    <source>
        <strain evidence="1">MN1</strain>
    </source>
</reference>
<dbReference type="GeneID" id="64624631"/>